<reference evidence="1" key="1">
    <citation type="submission" date="2020-11" db="EMBL/GenBank/DDBJ databases">
        <authorList>
            <consortium name="DOE Joint Genome Institute"/>
            <person name="Ahrendt S."/>
            <person name="Riley R."/>
            <person name="Andreopoulos W."/>
            <person name="Labutti K."/>
            <person name="Pangilinan J."/>
            <person name="Ruiz-Duenas F.J."/>
            <person name="Barrasa J.M."/>
            <person name="Sanchez-Garcia M."/>
            <person name="Camarero S."/>
            <person name="Miyauchi S."/>
            <person name="Serrano A."/>
            <person name="Linde D."/>
            <person name="Babiker R."/>
            <person name="Drula E."/>
            <person name="Ayuso-Fernandez I."/>
            <person name="Pacheco R."/>
            <person name="Padilla G."/>
            <person name="Ferreira P."/>
            <person name="Barriuso J."/>
            <person name="Kellner H."/>
            <person name="Castanera R."/>
            <person name="Alfaro M."/>
            <person name="Ramirez L."/>
            <person name="Pisabarro A.G."/>
            <person name="Kuo A."/>
            <person name="Tritt A."/>
            <person name="Lipzen A."/>
            <person name="He G."/>
            <person name="Yan M."/>
            <person name="Ng V."/>
            <person name="Cullen D."/>
            <person name="Martin F."/>
            <person name="Rosso M.-N."/>
            <person name="Henrissat B."/>
            <person name="Hibbett D."/>
            <person name="Martinez A.T."/>
            <person name="Grigoriev I.V."/>
        </authorList>
    </citation>
    <scope>NUCLEOTIDE SEQUENCE</scope>
    <source>
        <strain evidence="1">CIRM-BRFM 674</strain>
    </source>
</reference>
<evidence type="ECO:0000313" key="1">
    <source>
        <dbReference type="EMBL" id="KAF9470886.1"/>
    </source>
</evidence>
<dbReference type="AlphaFoldDB" id="A0A9P6CL97"/>
<dbReference type="GO" id="GO:0051377">
    <property type="term" value="F:mannose-ethanolamine phosphotransferase activity"/>
    <property type="evidence" value="ECO:0007669"/>
    <property type="project" value="TreeGrafter"/>
</dbReference>
<sequence>MAIVRNYRDAGNNLEGLSILEDRDSLIKQLKAAGKNKAAFVGDNTWMSVFLDTFGMAFPHDSYDVEDLHTVGVGVLEHLFHDSKSFKFFPSGQFLAKLQQTNYILGRIIDKTQFLSYWEIMPWNRRTRAVLASIGRMLEDALSIDAAQIMAHLNTFRSSQLGSELDEDRKAIQAAWATRQGSPNIVISDEIGVFSLELLLHQLSIPWPFAFLPVGHGSQPPQPNVNIVVADEIGVFLSIRSRVAPGIVPKRMLPKANWPCSLFAAKFTIPLIDSLWHAVAHSRHFLESASFNPPQGKLGQMLNVYTIDIMACHSTFIWRYV</sequence>
<gene>
    <name evidence="1" type="ORF">BDN70DRAFT_980053</name>
</gene>
<accession>A0A9P6CL97</accession>
<dbReference type="GO" id="GO:0005789">
    <property type="term" value="C:endoplasmic reticulum membrane"/>
    <property type="evidence" value="ECO:0007669"/>
    <property type="project" value="TreeGrafter"/>
</dbReference>
<proteinExistence type="predicted"/>
<dbReference type="GO" id="GO:0006506">
    <property type="term" value="P:GPI anchor biosynthetic process"/>
    <property type="evidence" value="ECO:0007669"/>
    <property type="project" value="InterPro"/>
</dbReference>
<organism evidence="1 2">
    <name type="scientific">Pholiota conissans</name>
    <dbReference type="NCBI Taxonomy" id="109636"/>
    <lineage>
        <taxon>Eukaryota</taxon>
        <taxon>Fungi</taxon>
        <taxon>Dikarya</taxon>
        <taxon>Basidiomycota</taxon>
        <taxon>Agaricomycotina</taxon>
        <taxon>Agaricomycetes</taxon>
        <taxon>Agaricomycetidae</taxon>
        <taxon>Agaricales</taxon>
        <taxon>Agaricineae</taxon>
        <taxon>Strophariaceae</taxon>
        <taxon>Pholiota</taxon>
    </lineage>
</organism>
<evidence type="ECO:0000313" key="2">
    <source>
        <dbReference type="Proteomes" id="UP000807469"/>
    </source>
</evidence>
<dbReference type="PANTHER" id="PTHR23071:SF1">
    <property type="entry name" value="GPI ETHANOLAMINE PHOSPHATE TRANSFERASE 3"/>
    <property type="match status" value="1"/>
</dbReference>
<dbReference type="InterPro" id="IPR039524">
    <property type="entry name" value="PIGO/GPI13"/>
</dbReference>
<name>A0A9P6CL97_9AGAR</name>
<dbReference type="EMBL" id="MU155819">
    <property type="protein sequence ID" value="KAF9470886.1"/>
    <property type="molecule type" value="Genomic_DNA"/>
</dbReference>
<keyword evidence="2" id="KW-1185">Reference proteome</keyword>
<dbReference type="OrthoDB" id="272139at2759"/>
<protein>
    <submittedName>
        <fullName evidence="1">Uncharacterized protein</fullName>
    </submittedName>
</protein>
<dbReference type="Proteomes" id="UP000807469">
    <property type="component" value="Unassembled WGS sequence"/>
</dbReference>
<dbReference type="PANTHER" id="PTHR23071">
    <property type="entry name" value="PHOSPHATIDYLINOSITOL GLYCAN"/>
    <property type="match status" value="1"/>
</dbReference>
<comment type="caution">
    <text evidence="1">The sequence shown here is derived from an EMBL/GenBank/DDBJ whole genome shotgun (WGS) entry which is preliminary data.</text>
</comment>